<dbReference type="Pfam" id="PF00210">
    <property type="entry name" value="Ferritin"/>
    <property type="match status" value="1"/>
</dbReference>
<accession>A0A521BG45</accession>
<evidence type="ECO:0000256" key="2">
    <source>
        <dbReference type="RuleBase" id="RU003875"/>
    </source>
</evidence>
<evidence type="ECO:0000259" key="3">
    <source>
        <dbReference type="Pfam" id="PF00210"/>
    </source>
</evidence>
<dbReference type="SUPFAM" id="SSF47240">
    <property type="entry name" value="Ferritin-like"/>
    <property type="match status" value="1"/>
</dbReference>
<dbReference type="InterPro" id="IPR023188">
    <property type="entry name" value="DPS_DNA-bd_CS"/>
</dbReference>
<dbReference type="InterPro" id="IPR002177">
    <property type="entry name" value="DPS_DNA-bd"/>
</dbReference>
<dbReference type="PROSITE" id="PS00819">
    <property type="entry name" value="DPS_2"/>
    <property type="match status" value="1"/>
</dbReference>
<protein>
    <submittedName>
        <fullName evidence="4">Starvation-inducible DNA-binding protein</fullName>
    </submittedName>
</protein>
<dbReference type="PANTHER" id="PTHR42932:SF3">
    <property type="entry name" value="DNA PROTECTION DURING STARVATION PROTEIN"/>
    <property type="match status" value="1"/>
</dbReference>
<organism evidence="4 5">
    <name type="scientific">Pedobacter westerhofensis</name>
    <dbReference type="NCBI Taxonomy" id="425512"/>
    <lineage>
        <taxon>Bacteria</taxon>
        <taxon>Pseudomonadati</taxon>
        <taxon>Bacteroidota</taxon>
        <taxon>Sphingobacteriia</taxon>
        <taxon>Sphingobacteriales</taxon>
        <taxon>Sphingobacteriaceae</taxon>
        <taxon>Pedobacter</taxon>
    </lineage>
</organism>
<dbReference type="PIRSF" id="PIRSF005900">
    <property type="entry name" value="Dps"/>
    <property type="match status" value="1"/>
</dbReference>
<dbReference type="EMBL" id="FXTN01000002">
    <property type="protein sequence ID" value="SMO45911.1"/>
    <property type="molecule type" value="Genomic_DNA"/>
</dbReference>
<evidence type="ECO:0000313" key="5">
    <source>
        <dbReference type="Proteomes" id="UP000320300"/>
    </source>
</evidence>
<sequence length="157" mass="18357">MEAKIGISKDRLAEVAHSLSRVLADEFVLYTKTRKAHWNIEGPDFYNKHKFFEEQYNQLEEIIDEVAERIRKLGHYAPASLKQFLELTHLSEDDREQNDSQGYIKMLLADHESIIIHIRENINNYVAPLKDLGTSDYVTGLMEKHETMAWMLRAHLS</sequence>
<dbReference type="Gene3D" id="1.20.1260.10">
    <property type="match status" value="1"/>
</dbReference>
<reference evidence="4 5" key="1">
    <citation type="submission" date="2017-05" db="EMBL/GenBank/DDBJ databases">
        <authorList>
            <person name="Varghese N."/>
            <person name="Submissions S."/>
        </authorList>
    </citation>
    <scope>NUCLEOTIDE SEQUENCE [LARGE SCALE GENOMIC DNA]</scope>
    <source>
        <strain evidence="4 5">DSM 19036</strain>
    </source>
</reference>
<dbReference type="GO" id="GO:0016722">
    <property type="term" value="F:oxidoreductase activity, acting on metal ions"/>
    <property type="evidence" value="ECO:0007669"/>
    <property type="project" value="InterPro"/>
</dbReference>
<dbReference type="Proteomes" id="UP000320300">
    <property type="component" value="Unassembled WGS sequence"/>
</dbReference>
<dbReference type="InterPro" id="IPR008331">
    <property type="entry name" value="Ferritin_DPS_dom"/>
</dbReference>
<gene>
    <name evidence="4" type="ORF">SAMN06265348_102266</name>
</gene>
<dbReference type="GO" id="GO:0003677">
    <property type="term" value="F:DNA binding"/>
    <property type="evidence" value="ECO:0007669"/>
    <property type="project" value="UniProtKB-KW"/>
</dbReference>
<dbReference type="AlphaFoldDB" id="A0A521BG45"/>
<comment type="similarity">
    <text evidence="1 2">Belongs to the Dps family.</text>
</comment>
<dbReference type="InterPro" id="IPR009078">
    <property type="entry name" value="Ferritin-like_SF"/>
</dbReference>
<dbReference type="CDD" id="cd01043">
    <property type="entry name" value="DPS"/>
    <property type="match status" value="1"/>
</dbReference>
<name>A0A521BG45_9SPHI</name>
<dbReference type="RefSeq" id="WP_142526942.1">
    <property type="nucleotide sequence ID" value="NZ_CBCSJO010000003.1"/>
</dbReference>
<dbReference type="InterPro" id="IPR012347">
    <property type="entry name" value="Ferritin-like"/>
</dbReference>
<dbReference type="PANTHER" id="PTHR42932">
    <property type="entry name" value="GENERAL STRESS PROTEIN 20U"/>
    <property type="match status" value="1"/>
</dbReference>
<evidence type="ECO:0000256" key="1">
    <source>
        <dbReference type="ARBA" id="ARBA00009497"/>
    </source>
</evidence>
<keyword evidence="4" id="KW-0238">DNA-binding</keyword>
<keyword evidence="5" id="KW-1185">Reference proteome</keyword>
<dbReference type="GO" id="GO:0008199">
    <property type="term" value="F:ferric iron binding"/>
    <property type="evidence" value="ECO:0007669"/>
    <property type="project" value="InterPro"/>
</dbReference>
<evidence type="ECO:0000313" key="4">
    <source>
        <dbReference type="EMBL" id="SMO45911.1"/>
    </source>
</evidence>
<feature type="domain" description="Ferritin/DPS" evidence="3">
    <location>
        <begin position="19"/>
        <end position="156"/>
    </location>
</feature>
<dbReference type="PRINTS" id="PR01346">
    <property type="entry name" value="HELNAPAPROT"/>
</dbReference>
<proteinExistence type="inferred from homology"/>
<dbReference type="OrthoDB" id="9797023at2"/>